<feature type="domain" description="SET" evidence="15">
    <location>
        <begin position="155"/>
        <end position="443"/>
    </location>
</feature>
<keyword evidence="9" id="KW-0238">DNA-binding</keyword>
<evidence type="ECO:0000259" key="14">
    <source>
        <dbReference type="PROSITE" id="PS50157"/>
    </source>
</evidence>
<dbReference type="GO" id="GO:0003700">
    <property type="term" value="F:DNA-binding transcription factor activity"/>
    <property type="evidence" value="ECO:0007669"/>
    <property type="project" value="TreeGrafter"/>
</dbReference>
<reference evidence="16 17" key="1">
    <citation type="submission" date="2020-08" db="EMBL/GenBank/DDBJ databases">
        <authorList>
            <person name="Koutsovoulos G."/>
            <person name="Danchin GJ E."/>
        </authorList>
    </citation>
    <scope>NUCLEOTIDE SEQUENCE [LARGE SCALE GENOMIC DNA]</scope>
</reference>
<dbReference type="InterPro" id="IPR046341">
    <property type="entry name" value="SET_dom_sf"/>
</dbReference>
<name>A0A6V7U8I7_MELEN</name>
<evidence type="ECO:0000256" key="12">
    <source>
        <dbReference type="PROSITE-ProRule" id="PRU00042"/>
    </source>
</evidence>
<feature type="region of interest" description="Disordered" evidence="13">
    <location>
        <begin position="534"/>
        <end position="581"/>
    </location>
</feature>
<dbReference type="GO" id="GO:0005737">
    <property type="term" value="C:cytoplasm"/>
    <property type="evidence" value="ECO:0007669"/>
    <property type="project" value="TreeGrafter"/>
</dbReference>
<organism evidence="16 17">
    <name type="scientific">Meloidogyne enterolobii</name>
    <name type="common">Root-knot nematode worm</name>
    <name type="synonym">Meloidogyne mayaguensis</name>
    <dbReference type="NCBI Taxonomy" id="390850"/>
    <lineage>
        <taxon>Eukaryota</taxon>
        <taxon>Metazoa</taxon>
        <taxon>Ecdysozoa</taxon>
        <taxon>Nematoda</taxon>
        <taxon>Chromadorea</taxon>
        <taxon>Rhabditida</taxon>
        <taxon>Tylenchina</taxon>
        <taxon>Tylenchomorpha</taxon>
        <taxon>Tylenchoidea</taxon>
        <taxon>Meloidogynidae</taxon>
        <taxon>Meloidogyninae</taxon>
        <taxon>Meloidogyne</taxon>
    </lineage>
</organism>
<protein>
    <submittedName>
        <fullName evidence="16">Uncharacterized protein</fullName>
    </submittedName>
</protein>
<dbReference type="PROSITE" id="PS00028">
    <property type="entry name" value="ZINC_FINGER_C2H2_1"/>
    <property type="match status" value="4"/>
</dbReference>
<dbReference type="PROSITE" id="PS50280">
    <property type="entry name" value="SET"/>
    <property type="match status" value="1"/>
</dbReference>
<gene>
    <name evidence="16" type="ORF">MENT_LOCUS9739</name>
</gene>
<keyword evidence="7" id="KW-0862">Zinc</keyword>
<evidence type="ECO:0000313" key="17">
    <source>
        <dbReference type="Proteomes" id="UP000580250"/>
    </source>
</evidence>
<dbReference type="Pfam" id="PF21549">
    <property type="entry name" value="PRDM2_PR"/>
    <property type="match status" value="1"/>
</dbReference>
<dbReference type="FunFam" id="3.30.160.60:FF:000436">
    <property type="entry name" value="PR domain zinc finger protein 4"/>
    <property type="match status" value="1"/>
</dbReference>
<dbReference type="InterPro" id="IPR001214">
    <property type="entry name" value="SET_dom"/>
</dbReference>
<feature type="compositionally biased region" description="Basic and acidic residues" evidence="13">
    <location>
        <begin position="456"/>
        <end position="467"/>
    </location>
</feature>
<feature type="region of interest" description="Disordered" evidence="13">
    <location>
        <begin position="456"/>
        <end position="495"/>
    </location>
</feature>
<feature type="region of interest" description="Disordered" evidence="13">
    <location>
        <begin position="613"/>
        <end position="638"/>
    </location>
</feature>
<dbReference type="InterPro" id="IPR013087">
    <property type="entry name" value="Znf_C2H2_type"/>
</dbReference>
<feature type="region of interest" description="Disordered" evidence="13">
    <location>
        <begin position="857"/>
        <end position="883"/>
    </location>
</feature>
<dbReference type="FunFam" id="3.30.160.60:FF:000771">
    <property type="entry name" value="zinc finger protein 648"/>
    <property type="match status" value="1"/>
</dbReference>
<dbReference type="FunFam" id="3.30.160.60:FF:001272">
    <property type="entry name" value="Zinc finger protein 683"/>
    <property type="match status" value="1"/>
</dbReference>
<feature type="domain" description="C2H2-type" evidence="14">
    <location>
        <begin position="1055"/>
        <end position="1082"/>
    </location>
</feature>
<dbReference type="SUPFAM" id="SSF57667">
    <property type="entry name" value="beta-beta-alpha zinc fingers"/>
    <property type="match status" value="3"/>
</dbReference>
<feature type="compositionally biased region" description="Basic and acidic residues" evidence="13">
    <location>
        <begin position="61"/>
        <end position="72"/>
    </location>
</feature>
<dbReference type="PROSITE" id="PS50157">
    <property type="entry name" value="ZINC_FINGER_C2H2_2"/>
    <property type="match status" value="4"/>
</dbReference>
<feature type="compositionally biased region" description="Low complexity" evidence="13">
    <location>
        <begin position="613"/>
        <end position="625"/>
    </location>
</feature>
<evidence type="ECO:0000256" key="6">
    <source>
        <dbReference type="ARBA" id="ARBA00022771"/>
    </source>
</evidence>
<comment type="subcellular location">
    <subcellularLocation>
        <location evidence="2">Nucleus</location>
    </subcellularLocation>
</comment>
<dbReference type="PANTHER" id="PTHR16515">
    <property type="entry name" value="PR DOMAIN ZINC FINGER PROTEIN"/>
    <property type="match status" value="1"/>
</dbReference>
<feature type="region of interest" description="Disordered" evidence="13">
    <location>
        <begin position="508"/>
        <end position="527"/>
    </location>
</feature>
<dbReference type="Proteomes" id="UP000580250">
    <property type="component" value="Unassembled WGS sequence"/>
</dbReference>
<sequence length="1267" mass="140140">MGLDSSPDPSTSAEQLVASPVATAVVADAQVATAATDVLRQMIAMEKQQQRKRPSVSCDSGDGHRRNIKNEGENGNSHWTSSLSRILRSTNTADEEERRINEQEASTVANTNSSSPPNLELISDAELAMLCVFHVPDKALHLQDPNNRAFTSLPLNLTLKPSNVAVAKERNELGVFSTDFIPRFARFGPLCGDCRMPLVNNKEENASTVSLPLKEAKAFCLKSVGEEKEKRKKEKFKTNSFDESTTKTNVFNNVLENVGHFKQQQKQQYTIKTSTNNEANINSAFNLNQNLIKPSTNNEANINLNQNLIKTSANIETNIYSDFNSCQNLNQNLIKTSTNTNSNINSDFNLNQKNKEEREKDEMNNNNIKTKRSSVWKIFSSNNASHLLRLIETNSRKANWMKNVQMAENKEEQNLVACQYDNEIYFYTIRSIQPNTELLFWYSHEYAQHLRVEQRLNEENETEKAQKEQQTTTDLMREKCSTPERLPVSGGVSNCGSNLRKTNSLLIGSSNSQHSHHSPVASASSTSDLTPLFSDDFISINSNSESSSPTSPPPGQSQQNHRHHHHNNNHIYGHSHKGELQRHLSFSEKLSTKVDNHSSLFHQNNNRPNVIIQQQSSSSSSSTSSVHRPVPLRLSSPQAPTTLLPTALGSALANLPSLGSCPNSSLLQTQTAPSLASLAFSLGHSAFLRPTSTSSNILSCNNFSTTTTSSLGTSLFSSSTPSLPFPHQNNPLPSNNNFPSVSSTAMDSLHNLIWSRRLALAAVQQQQQQQFGNWLQTSGLTANVSSTNNSATPLTTHLLNLQAIVAPTNNPNSSLNQNGGGIANVGGGGGRAAAEQHLIPALGCTAVASVPSILPSRNNNALSSSQQHTNKQQNIHQTRSLAQSPSSLFAAVAAMLPQQQQQQNRQDNENPYNIRHQQQFPHQTPHILRPPINNGLLTEMRSGDLINIGRSTTTTNQATSIQSTSIPPAEGISSSFAVAAELRQSLQAYQAALVAAAERVARNEEGGGGGVERRFWHSQQVDGRTRYECKECSKPFGQLSNLKVHLRTHTGERPYKCSKCNKGFTQLAHLQKHDLVHTGEKPHRCEVCDKRFSSTSNLKTHLRLHNGQRPYSCDRCNLSFTQLVHLKLHQRIHSNERPFICTSCGRNYISPSGLRTHWKNTACRPLANELNYLQNYVDGLAGAGTGERYCPSTASNVRVLSPSNMEMERQQEEYEENCSVNEEGLFMKGEIEEETSSEETSNKRSDMRECCNNAKDNIKSEDIVICE</sequence>
<keyword evidence="8" id="KW-0805">Transcription regulation</keyword>
<evidence type="ECO:0000256" key="1">
    <source>
        <dbReference type="ARBA" id="ARBA00003767"/>
    </source>
</evidence>
<dbReference type="Gene3D" id="3.30.160.60">
    <property type="entry name" value="Classic Zinc Finger"/>
    <property type="match status" value="5"/>
</dbReference>
<keyword evidence="10" id="KW-0804">Transcription</keyword>
<feature type="domain" description="C2H2-type" evidence="14">
    <location>
        <begin position="1027"/>
        <end position="1054"/>
    </location>
</feature>
<evidence type="ECO:0000256" key="7">
    <source>
        <dbReference type="ARBA" id="ARBA00022833"/>
    </source>
</evidence>
<dbReference type="GO" id="GO:0005634">
    <property type="term" value="C:nucleus"/>
    <property type="evidence" value="ECO:0007669"/>
    <property type="project" value="UniProtKB-SubCell"/>
</dbReference>
<proteinExistence type="inferred from homology"/>
<evidence type="ECO:0000256" key="10">
    <source>
        <dbReference type="ARBA" id="ARBA00023163"/>
    </source>
</evidence>
<dbReference type="GO" id="GO:0000978">
    <property type="term" value="F:RNA polymerase II cis-regulatory region sequence-specific DNA binding"/>
    <property type="evidence" value="ECO:0007669"/>
    <property type="project" value="TreeGrafter"/>
</dbReference>
<dbReference type="FunFam" id="3.30.160.60:FF:001498">
    <property type="entry name" value="Zinc finger protein 404"/>
    <property type="match status" value="1"/>
</dbReference>
<evidence type="ECO:0000313" key="16">
    <source>
        <dbReference type="EMBL" id="CAD2149611.1"/>
    </source>
</evidence>
<dbReference type="GO" id="GO:0006357">
    <property type="term" value="P:regulation of transcription by RNA polymerase II"/>
    <property type="evidence" value="ECO:0007669"/>
    <property type="project" value="TreeGrafter"/>
</dbReference>
<feature type="domain" description="C2H2-type" evidence="14">
    <location>
        <begin position="1111"/>
        <end position="1138"/>
    </location>
</feature>
<dbReference type="Gene3D" id="2.170.270.10">
    <property type="entry name" value="SET domain"/>
    <property type="match status" value="2"/>
</dbReference>
<comment type="similarity">
    <text evidence="3">Belongs to the krueppel C2H2-type zinc-finger protein family.</text>
</comment>
<dbReference type="OrthoDB" id="7327383at2759"/>
<comment type="caution">
    <text evidence="16">The sequence shown here is derived from an EMBL/GenBank/DDBJ whole genome shotgun (WGS) entry which is preliminary data.</text>
</comment>
<evidence type="ECO:0000256" key="8">
    <source>
        <dbReference type="ARBA" id="ARBA00023015"/>
    </source>
</evidence>
<dbReference type="PANTHER" id="PTHR16515:SF59">
    <property type="entry name" value="PR DOMAIN ZINC FINGER PROTEIN 1"/>
    <property type="match status" value="1"/>
</dbReference>
<dbReference type="Pfam" id="PF00096">
    <property type="entry name" value="zf-C2H2"/>
    <property type="match status" value="4"/>
</dbReference>
<feature type="domain" description="C2H2-type" evidence="14">
    <location>
        <begin position="1083"/>
        <end position="1110"/>
    </location>
</feature>
<evidence type="ECO:0000256" key="3">
    <source>
        <dbReference type="ARBA" id="ARBA00006991"/>
    </source>
</evidence>
<dbReference type="GO" id="GO:0008270">
    <property type="term" value="F:zinc ion binding"/>
    <property type="evidence" value="ECO:0007669"/>
    <property type="project" value="UniProtKB-KW"/>
</dbReference>
<evidence type="ECO:0000256" key="4">
    <source>
        <dbReference type="ARBA" id="ARBA00022723"/>
    </source>
</evidence>
<feature type="compositionally biased region" description="Polar residues" evidence="13">
    <location>
        <begin position="73"/>
        <end position="92"/>
    </location>
</feature>
<dbReference type="InterPro" id="IPR036236">
    <property type="entry name" value="Znf_C2H2_sf"/>
</dbReference>
<keyword evidence="6 12" id="KW-0863">Zinc-finger</keyword>
<accession>A0A6V7U8I7</accession>
<dbReference type="GO" id="GO:0045165">
    <property type="term" value="P:cell fate commitment"/>
    <property type="evidence" value="ECO:0007669"/>
    <property type="project" value="TreeGrafter"/>
</dbReference>
<comment type="function">
    <text evidence="1">May be involved in transcriptional regulation.</text>
</comment>
<evidence type="ECO:0000256" key="13">
    <source>
        <dbReference type="SAM" id="MobiDB-lite"/>
    </source>
</evidence>
<keyword evidence="4" id="KW-0479">Metal-binding</keyword>
<evidence type="ECO:0000259" key="15">
    <source>
        <dbReference type="PROSITE" id="PS50280"/>
    </source>
</evidence>
<feature type="compositionally biased region" description="Polar residues" evidence="13">
    <location>
        <begin position="103"/>
        <end position="117"/>
    </location>
</feature>
<keyword evidence="11" id="KW-0539">Nucleus</keyword>
<feature type="region of interest" description="Disordered" evidence="13">
    <location>
        <begin position="45"/>
        <end position="117"/>
    </location>
</feature>
<dbReference type="AlphaFoldDB" id="A0A6V7U8I7"/>
<evidence type="ECO:0000256" key="5">
    <source>
        <dbReference type="ARBA" id="ARBA00022737"/>
    </source>
</evidence>
<keyword evidence="5" id="KW-0677">Repeat</keyword>
<feature type="compositionally biased region" description="Low complexity" evidence="13">
    <location>
        <begin position="539"/>
        <end position="549"/>
    </location>
</feature>
<dbReference type="InterPro" id="IPR050331">
    <property type="entry name" value="Zinc_finger"/>
</dbReference>
<evidence type="ECO:0000256" key="9">
    <source>
        <dbReference type="ARBA" id="ARBA00023125"/>
    </source>
</evidence>
<dbReference type="SMART" id="SM00355">
    <property type="entry name" value="ZnF_C2H2"/>
    <property type="match status" value="5"/>
</dbReference>
<feature type="compositionally biased region" description="Low complexity" evidence="13">
    <location>
        <begin position="518"/>
        <end position="527"/>
    </location>
</feature>
<dbReference type="EMBL" id="CAJEWN010000044">
    <property type="protein sequence ID" value="CAD2149611.1"/>
    <property type="molecule type" value="Genomic_DNA"/>
</dbReference>
<evidence type="ECO:0000256" key="2">
    <source>
        <dbReference type="ARBA" id="ARBA00004123"/>
    </source>
</evidence>
<evidence type="ECO:0000256" key="11">
    <source>
        <dbReference type="ARBA" id="ARBA00023242"/>
    </source>
</evidence>